<evidence type="ECO:0000256" key="11">
    <source>
        <dbReference type="ARBA" id="ARBA00023002"/>
    </source>
</evidence>
<evidence type="ECO:0000256" key="4">
    <source>
        <dbReference type="ARBA" id="ARBA00012269"/>
    </source>
</evidence>
<evidence type="ECO:0000313" key="19">
    <source>
        <dbReference type="Proteomes" id="UP000326939"/>
    </source>
</evidence>
<proteinExistence type="inferred from homology"/>
<dbReference type="InterPro" id="IPR005123">
    <property type="entry name" value="Oxoglu/Fe-dep_dioxygenase_dom"/>
</dbReference>
<evidence type="ECO:0000256" key="1">
    <source>
        <dbReference type="ARBA" id="ARBA00001961"/>
    </source>
</evidence>
<comment type="cofactor">
    <cofactor evidence="1">
        <name>L-ascorbate</name>
        <dbReference type="ChEBI" id="CHEBI:38290"/>
    </cofactor>
</comment>
<feature type="chain" id="PRO_5024466734" description="procollagen-proline 4-dioxygenase" evidence="16">
    <location>
        <begin position="26"/>
        <end position="353"/>
    </location>
</feature>
<comment type="subcellular location">
    <subcellularLocation>
        <location evidence="2">Endoplasmic reticulum membrane</location>
        <topology evidence="2">Single-pass type II membrane protein</topology>
    </subcellularLocation>
</comment>
<dbReference type="EMBL" id="VDCV01000017">
    <property type="protein sequence ID" value="KAB5516309.1"/>
    <property type="molecule type" value="Genomic_DNA"/>
</dbReference>
<accession>A0A5N5JAT6</accession>
<dbReference type="PANTHER" id="PTHR10869">
    <property type="entry name" value="PROLYL 4-HYDROXYLASE ALPHA SUBUNIT"/>
    <property type="match status" value="1"/>
</dbReference>
<reference evidence="19" key="1">
    <citation type="journal article" date="2019" name="Gigascience">
        <title>De novo genome assembly of the endangered Acer yangbiense, a plant species with extremely small populations endemic to Yunnan Province, China.</title>
        <authorList>
            <person name="Yang J."/>
            <person name="Wariss H.M."/>
            <person name="Tao L."/>
            <person name="Zhang R."/>
            <person name="Yun Q."/>
            <person name="Hollingsworth P."/>
            <person name="Dao Z."/>
            <person name="Luo G."/>
            <person name="Guo H."/>
            <person name="Ma Y."/>
            <person name="Sun W."/>
        </authorList>
    </citation>
    <scope>NUCLEOTIDE SEQUENCE [LARGE SCALE GENOMIC DNA]</scope>
    <source>
        <strain evidence="19">cv. br00</strain>
    </source>
</reference>
<comment type="catalytic activity">
    <reaction evidence="15">
        <text>L-prolyl-[collagen] + 2-oxoglutarate + O2 = trans-4-hydroxy-L-prolyl-[collagen] + succinate + CO2</text>
        <dbReference type="Rhea" id="RHEA:18945"/>
        <dbReference type="Rhea" id="RHEA-COMP:11676"/>
        <dbReference type="Rhea" id="RHEA-COMP:11680"/>
        <dbReference type="ChEBI" id="CHEBI:15379"/>
        <dbReference type="ChEBI" id="CHEBI:16526"/>
        <dbReference type="ChEBI" id="CHEBI:16810"/>
        <dbReference type="ChEBI" id="CHEBI:30031"/>
        <dbReference type="ChEBI" id="CHEBI:50342"/>
        <dbReference type="ChEBI" id="CHEBI:61965"/>
        <dbReference type="EC" id="1.14.11.2"/>
    </reaction>
</comment>
<keyword evidence="9" id="KW-0735">Signal-anchor</keyword>
<evidence type="ECO:0000256" key="12">
    <source>
        <dbReference type="ARBA" id="ARBA00023004"/>
    </source>
</evidence>
<keyword evidence="11" id="KW-0560">Oxidoreductase</keyword>
<dbReference type="GO" id="GO:0004656">
    <property type="term" value="F:procollagen-proline 4-dioxygenase activity"/>
    <property type="evidence" value="ECO:0007669"/>
    <property type="project" value="UniProtKB-EC"/>
</dbReference>
<keyword evidence="16" id="KW-0732">Signal</keyword>
<dbReference type="PANTHER" id="PTHR10869:SF238">
    <property type="entry name" value="PROLYL 4-HYDROXYLASE 6-RELATED"/>
    <property type="match status" value="1"/>
</dbReference>
<keyword evidence="10" id="KW-1133">Transmembrane helix</keyword>
<comment type="caution">
    <text evidence="18">The sequence shown here is derived from an EMBL/GenBank/DDBJ whole genome shotgun (WGS) entry which is preliminary data.</text>
</comment>
<evidence type="ECO:0000256" key="15">
    <source>
        <dbReference type="ARBA" id="ARBA00049169"/>
    </source>
</evidence>
<keyword evidence="5" id="KW-0812">Transmembrane</keyword>
<evidence type="ECO:0000313" key="18">
    <source>
        <dbReference type="EMBL" id="KAB5516309.1"/>
    </source>
</evidence>
<dbReference type="InterPro" id="IPR006620">
    <property type="entry name" value="Pro_4_hyd_alph"/>
</dbReference>
<dbReference type="FunFam" id="2.60.120.620:FF:000002">
    <property type="entry name" value="Prolyl 4-hydroxylase 4"/>
    <property type="match status" value="1"/>
</dbReference>
<dbReference type="Gene3D" id="2.60.120.620">
    <property type="entry name" value="q2cbj1_9rhob like domain"/>
    <property type="match status" value="2"/>
</dbReference>
<dbReference type="Proteomes" id="UP000326939">
    <property type="component" value="Chromosome 17"/>
</dbReference>
<dbReference type="InterPro" id="IPR045054">
    <property type="entry name" value="P4HA-like"/>
</dbReference>
<evidence type="ECO:0000256" key="7">
    <source>
        <dbReference type="ARBA" id="ARBA00022824"/>
    </source>
</evidence>
<comment type="similarity">
    <text evidence="3">Belongs to the P4HA family.</text>
</comment>
<keyword evidence="13" id="KW-0472">Membrane</keyword>
<name>A0A5N5JAT6_9ROSI</name>
<keyword evidence="8" id="KW-0223">Dioxygenase</keyword>
<evidence type="ECO:0000256" key="14">
    <source>
        <dbReference type="ARBA" id="ARBA00023180"/>
    </source>
</evidence>
<evidence type="ECO:0000256" key="10">
    <source>
        <dbReference type="ARBA" id="ARBA00022989"/>
    </source>
</evidence>
<dbReference type="GO" id="GO:0005789">
    <property type="term" value="C:endoplasmic reticulum membrane"/>
    <property type="evidence" value="ECO:0007669"/>
    <property type="project" value="UniProtKB-SubCell"/>
</dbReference>
<sequence length="353" mass="39544">MTSPYILMVSLCLLTLDVFPPLSYASIETSKTGAFTKAFDPTRATQVSWKPRAFVYTGFLSDEECDHLINLAKGKLVKSMVANDETGESMDSQERTSSGMIIFETEDEIVSDIEARIAGWTFLPEENGEPIQILRYEHGQKYEAHIDYFMDKVNQEVGGHRVATVLMYLSDVNKGGETVFPASEAKGSQPKDDRWSDCAKNGYAVKPNKGDALLFFSLHPDATPDPDSLHASCPVIEGEKWSATKWIHVRAFREPVKHSKMGNCLDENDSCPFWAMAGDLQKVIVSSRLWFDINHSLKPLVVHTFAEASNPTLAVNEKILRYEHGQKYEAHIDYFVDKVNQEVGGHRVATALM</sequence>
<evidence type="ECO:0000256" key="3">
    <source>
        <dbReference type="ARBA" id="ARBA00006511"/>
    </source>
</evidence>
<organism evidence="18 19">
    <name type="scientific">Salix brachista</name>
    <dbReference type="NCBI Taxonomy" id="2182728"/>
    <lineage>
        <taxon>Eukaryota</taxon>
        <taxon>Viridiplantae</taxon>
        <taxon>Streptophyta</taxon>
        <taxon>Embryophyta</taxon>
        <taxon>Tracheophyta</taxon>
        <taxon>Spermatophyta</taxon>
        <taxon>Magnoliopsida</taxon>
        <taxon>eudicotyledons</taxon>
        <taxon>Gunneridae</taxon>
        <taxon>Pentapetalae</taxon>
        <taxon>rosids</taxon>
        <taxon>fabids</taxon>
        <taxon>Malpighiales</taxon>
        <taxon>Salicaceae</taxon>
        <taxon>Saliceae</taxon>
        <taxon>Salix</taxon>
    </lineage>
</organism>
<keyword evidence="19" id="KW-1185">Reference proteome</keyword>
<evidence type="ECO:0000256" key="13">
    <source>
        <dbReference type="ARBA" id="ARBA00023136"/>
    </source>
</evidence>
<keyword evidence="14" id="KW-0325">Glycoprotein</keyword>
<dbReference type="AlphaFoldDB" id="A0A5N5JAT6"/>
<keyword evidence="7" id="KW-0256">Endoplasmic reticulum</keyword>
<keyword evidence="12" id="KW-0408">Iron</keyword>
<evidence type="ECO:0000256" key="9">
    <source>
        <dbReference type="ARBA" id="ARBA00022968"/>
    </source>
</evidence>
<dbReference type="SMART" id="SM00702">
    <property type="entry name" value="P4Hc"/>
    <property type="match status" value="1"/>
</dbReference>
<dbReference type="Pfam" id="PF13640">
    <property type="entry name" value="2OG-FeII_Oxy_3"/>
    <property type="match status" value="1"/>
</dbReference>
<keyword evidence="6" id="KW-0479">Metal-binding</keyword>
<gene>
    <name evidence="18" type="ORF">DKX38_026957</name>
</gene>
<evidence type="ECO:0000256" key="5">
    <source>
        <dbReference type="ARBA" id="ARBA00022692"/>
    </source>
</evidence>
<evidence type="ECO:0000256" key="2">
    <source>
        <dbReference type="ARBA" id="ARBA00004648"/>
    </source>
</evidence>
<evidence type="ECO:0000256" key="16">
    <source>
        <dbReference type="SAM" id="SignalP"/>
    </source>
</evidence>
<dbReference type="GO" id="GO:0005506">
    <property type="term" value="F:iron ion binding"/>
    <property type="evidence" value="ECO:0007669"/>
    <property type="project" value="InterPro"/>
</dbReference>
<evidence type="ECO:0000256" key="8">
    <source>
        <dbReference type="ARBA" id="ARBA00022964"/>
    </source>
</evidence>
<evidence type="ECO:0000259" key="17">
    <source>
        <dbReference type="PROSITE" id="PS51471"/>
    </source>
</evidence>
<evidence type="ECO:0000256" key="6">
    <source>
        <dbReference type="ARBA" id="ARBA00022723"/>
    </source>
</evidence>
<protein>
    <recommendedName>
        <fullName evidence="4">procollagen-proline 4-dioxygenase</fullName>
        <ecNumber evidence="4">1.14.11.2</ecNumber>
    </recommendedName>
</protein>
<feature type="domain" description="Fe2OG dioxygenase" evidence="17">
    <location>
        <begin position="127"/>
        <end position="249"/>
    </location>
</feature>
<dbReference type="InterPro" id="IPR044862">
    <property type="entry name" value="Pro_4_hyd_alph_FE2OG_OXY"/>
</dbReference>
<dbReference type="PROSITE" id="PS51471">
    <property type="entry name" value="FE2OG_OXY"/>
    <property type="match status" value="1"/>
</dbReference>
<dbReference type="GO" id="GO:0031418">
    <property type="term" value="F:L-ascorbic acid binding"/>
    <property type="evidence" value="ECO:0007669"/>
    <property type="project" value="InterPro"/>
</dbReference>
<dbReference type="EC" id="1.14.11.2" evidence="4"/>
<feature type="signal peptide" evidence="16">
    <location>
        <begin position="1"/>
        <end position="25"/>
    </location>
</feature>